<name>A0A1J1I4X8_9DIPT</name>
<feature type="compositionally biased region" description="Pro residues" evidence="1">
    <location>
        <begin position="90"/>
        <end position="110"/>
    </location>
</feature>
<dbReference type="AlphaFoldDB" id="A0A1J1I4X8"/>
<accession>A0A1J1I4X8</accession>
<evidence type="ECO:0000313" key="4">
    <source>
        <dbReference type="Proteomes" id="UP000183832"/>
    </source>
</evidence>
<evidence type="ECO:0000256" key="1">
    <source>
        <dbReference type="SAM" id="MobiDB-lite"/>
    </source>
</evidence>
<organism evidence="3 4">
    <name type="scientific">Clunio marinus</name>
    <dbReference type="NCBI Taxonomy" id="568069"/>
    <lineage>
        <taxon>Eukaryota</taxon>
        <taxon>Metazoa</taxon>
        <taxon>Ecdysozoa</taxon>
        <taxon>Arthropoda</taxon>
        <taxon>Hexapoda</taxon>
        <taxon>Insecta</taxon>
        <taxon>Pterygota</taxon>
        <taxon>Neoptera</taxon>
        <taxon>Endopterygota</taxon>
        <taxon>Diptera</taxon>
        <taxon>Nematocera</taxon>
        <taxon>Chironomoidea</taxon>
        <taxon>Chironomidae</taxon>
        <taxon>Clunio</taxon>
    </lineage>
</organism>
<feature type="region of interest" description="Disordered" evidence="1">
    <location>
        <begin position="90"/>
        <end position="119"/>
    </location>
</feature>
<feature type="signal peptide" evidence="2">
    <location>
        <begin position="1"/>
        <end position="19"/>
    </location>
</feature>
<gene>
    <name evidence="3" type="ORF">CLUMA_CG007484</name>
</gene>
<dbReference type="STRING" id="568069.A0A1J1I4X8"/>
<evidence type="ECO:0000256" key="2">
    <source>
        <dbReference type="SAM" id="SignalP"/>
    </source>
</evidence>
<keyword evidence="2" id="KW-0732">Signal</keyword>
<dbReference type="Proteomes" id="UP000183832">
    <property type="component" value="Unassembled WGS sequence"/>
</dbReference>
<sequence length="646" mass="73446">MRLCVLILFYFTAIALVEATGNNNWCRRKPTYVCRQKNCARVKKIEGVRFYCFGWRRNEECYRECDVTFTGIDNEKLICYIQDPLCPGTPPATEPPPPPATEPPPPPATDPPTLGATSPPCTSFPQYNQYLQALDDFEELQDKIAEAGEITPEIQEIFDDIADRLETLTEYLRDNCDNLVESIILDDLAYVRTRLTQLEVVVDAFISSLNPNTECPSSCPANRPERDEDDCGCICRLNCNVDGGNVIRNFAQCRCETFDVGVNIYEWDDQIKTLIDIIHKYQVTEVQVIITELWETYDIVEQKRGEIEQGFGTLTEAQITTIITTVTNLITEITTKVQTFVREQGSTVCFLTFCADEVILVESECTCKNNSQVVTFYGHFELFYALETEIYKYSGIGPVEELDDFKERTVIIRALFVELYDLLTTDYDVNEVLEDLDEILAIILQLREDFDNWVQANSLVCIIDSCEANEVANKRFGICACQVVNGWENLPGIKDDLLNNVITQINALVVVGDSKDILLNNLNLIVNDINDLLQYVVDFSQRLDMDYVRAKTLELNTWYNQLLEDYQRVVDGNQITECLIQSCLPRWVFNPEECKCSCSVGCNADQAIDYYNCQCAELNGCALEREDCDANTEALDYAACTCRLLP</sequence>
<keyword evidence="4" id="KW-1185">Reference proteome</keyword>
<reference evidence="3 4" key="1">
    <citation type="submission" date="2015-04" db="EMBL/GenBank/DDBJ databases">
        <authorList>
            <person name="Syromyatnikov M.Y."/>
            <person name="Popov V.N."/>
        </authorList>
    </citation>
    <scope>NUCLEOTIDE SEQUENCE [LARGE SCALE GENOMIC DNA]</scope>
</reference>
<dbReference type="EMBL" id="CVRI01000038">
    <property type="protein sequence ID" value="CRK93958.1"/>
    <property type="molecule type" value="Genomic_DNA"/>
</dbReference>
<feature type="chain" id="PRO_5013176154" evidence="2">
    <location>
        <begin position="20"/>
        <end position="646"/>
    </location>
</feature>
<proteinExistence type="predicted"/>
<protein>
    <submittedName>
        <fullName evidence="3">CLUMA_CG007484, isoform A</fullName>
    </submittedName>
</protein>
<evidence type="ECO:0000313" key="3">
    <source>
        <dbReference type="EMBL" id="CRK93958.1"/>
    </source>
</evidence>